<evidence type="ECO:0000313" key="9">
    <source>
        <dbReference type="EMBL" id="MCU9613407.1"/>
    </source>
</evidence>
<comment type="subcellular location">
    <subcellularLocation>
        <location evidence="1 7">Cell membrane</location>
        <topology evidence="1 7">Multi-pass membrane protein</topology>
    </subcellularLocation>
</comment>
<evidence type="ECO:0000259" key="8">
    <source>
        <dbReference type="PROSITE" id="PS50928"/>
    </source>
</evidence>
<name>A0AAE3LN26_9BACI</name>
<evidence type="ECO:0000256" key="3">
    <source>
        <dbReference type="ARBA" id="ARBA00022475"/>
    </source>
</evidence>
<protein>
    <submittedName>
        <fullName evidence="9">ABC transporter permease</fullName>
    </submittedName>
</protein>
<dbReference type="NCBIfam" id="NF045471">
    <property type="entry name" value="Opp3B"/>
    <property type="match status" value="1"/>
</dbReference>
<evidence type="ECO:0000256" key="7">
    <source>
        <dbReference type="RuleBase" id="RU363032"/>
    </source>
</evidence>
<proteinExistence type="inferred from homology"/>
<organism evidence="9 10">
    <name type="scientific">Perspicuibacillus lycopersici</name>
    <dbReference type="NCBI Taxonomy" id="1325689"/>
    <lineage>
        <taxon>Bacteria</taxon>
        <taxon>Bacillati</taxon>
        <taxon>Bacillota</taxon>
        <taxon>Bacilli</taxon>
        <taxon>Bacillales</taxon>
        <taxon>Bacillaceae</taxon>
        <taxon>Perspicuibacillus</taxon>
    </lineage>
</organism>
<evidence type="ECO:0000313" key="10">
    <source>
        <dbReference type="Proteomes" id="UP001209318"/>
    </source>
</evidence>
<dbReference type="SUPFAM" id="SSF161098">
    <property type="entry name" value="MetI-like"/>
    <property type="match status" value="1"/>
</dbReference>
<reference evidence="9" key="1">
    <citation type="submission" date="2022-10" db="EMBL/GenBank/DDBJ databases">
        <title>Description of Fervidibacillus gen. nov. in the family Fervidibacillaceae fam. nov. with two species, Fervidibacillus albus sp. nov., and Fervidibacillus halotolerans sp. nov., isolated from tidal flat sediments.</title>
        <authorList>
            <person name="Kwon K.K."/>
            <person name="Yang S.-H."/>
        </authorList>
    </citation>
    <scope>NUCLEOTIDE SEQUENCE</scope>
    <source>
        <strain evidence="9">JCM 19140</strain>
    </source>
</reference>
<dbReference type="PROSITE" id="PS50928">
    <property type="entry name" value="ABC_TM1"/>
    <property type="match status" value="1"/>
</dbReference>
<evidence type="ECO:0000256" key="4">
    <source>
        <dbReference type="ARBA" id="ARBA00022692"/>
    </source>
</evidence>
<dbReference type="AlphaFoldDB" id="A0AAE3LN26"/>
<feature type="transmembrane region" description="Helical" evidence="7">
    <location>
        <begin position="173"/>
        <end position="191"/>
    </location>
</feature>
<keyword evidence="10" id="KW-1185">Reference proteome</keyword>
<gene>
    <name evidence="9" type="ORF">OEV98_07540</name>
</gene>
<feature type="transmembrane region" description="Helical" evidence="7">
    <location>
        <begin position="230"/>
        <end position="257"/>
    </location>
</feature>
<keyword evidence="6 7" id="KW-0472">Membrane</keyword>
<dbReference type="EMBL" id="JAOUSF010000002">
    <property type="protein sequence ID" value="MCU9613407.1"/>
    <property type="molecule type" value="Genomic_DNA"/>
</dbReference>
<dbReference type="Gene3D" id="1.10.3720.10">
    <property type="entry name" value="MetI-like"/>
    <property type="match status" value="1"/>
</dbReference>
<dbReference type="GO" id="GO:0005886">
    <property type="term" value="C:plasma membrane"/>
    <property type="evidence" value="ECO:0007669"/>
    <property type="project" value="UniProtKB-SubCell"/>
</dbReference>
<evidence type="ECO:0000256" key="5">
    <source>
        <dbReference type="ARBA" id="ARBA00022989"/>
    </source>
</evidence>
<dbReference type="GO" id="GO:0055085">
    <property type="term" value="P:transmembrane transport"/>
    <property type="evidence" value="ECO:0007669"/>
    <property type="project" value="InterPro"/>
</dbReference>
<accession>A0AAE3LN26</accession>
<dbReference type="InterPro" id="IPR000515">
    <property type="entry name" value="MetI-like"/>
</dbReference>
<dbReference type="Pfam" id="PF19300">
    <property type="entry name" value="BPD_transp_1_N"/>
    <property type="match status" value="1"/>
</dbReference>
<evidence type="ECO:0000256" key="6">
    <source>
        <dbReference type="ARBA" id="ARBA00023136"/>
    </source>
</evidence>
<feature type="transmembrane region" description="Helical" evidence="7">
    <location>
        <begin position="277"/>
        <end position="298"/>
    </location>
</feature>
<keyword evidence="5 7" id="KW-1133">Transmembrane helix</keyword>
<dbReference type="RefSeq" id="WP_263072613.1">
    <property type="nucleotide sequence ID" value="NZ_JAOUSF010000002.1"/>
</dbReference>
<evidence type="ECO:0000256" key="1">
    <source>
        <dbReference type="ARBA" id="ARBA00004651"/>
    </source>
</evidence>
<dbReference type="Proteomes" id="UP001209318">
    <property type="component" value="Unassembled WGS sequence"/>
</dbReference>
<keyword evidence="4 7" id="KW-0812">Transmembrane</keyword>
<sequence>MARYILRRVGYMIVTLFIIATVSFFLMKLLPGSPLQADDKLSEEQKAIVLEKYGLNDPVPVQYVRYVGGLVQGDLGISFAFDNTPVTKILMDRLGPSALLGFQAMVIGTILGIILGLIAAIFHNGPLDYTSTIIAVLGTSIPSFVFAGLLQYVFAVELGWFPVALWGEFQHTILPTIALAIGPLATAARFTRTEMIEVLGSNFIITARAKGISESGIVFKHGLRNAMIPLITVIGPMAVGLMTGSMVIEQIFAIPGIGEQFVKSVMVNDYPTIMGTTLLYAFGFVVIILIVDLLYGLIDPRIRIAGGKS</sequence>
<dbReference type="InterPro" id="IPR035906">
    <property type="entry name" value="MetI-like_sf"/>
</dbReference>
<dbReference type="InterPro" id="IPR045621">
    <property type="entry name" value="BPD_transp_1_N"/>
</dbReference>
<dbReference type="PANTHER" id="PTHR43163">
    <property type="entry name" value="DIPEPTIDE TRANSPORT SYSTEM PERMEASE PROTEIN DPPB-RELATED"/>
    <property type="match status" value="1"/>
</dbReference>
<keyword evidence="2 7" id="KW-0813">Transport</keyword>
<dbReference type="PANTHER" id="PTHR43163:SF6">
    <property type="entry name" value="DIPEPTIDE TRANSPORT SYSTEM PERMEASE PROTEIN DPPB-RELATED"/>
    <property type="match status" value="1"/>
</dbReference>
<feature type="transmembrane region" description="Helical" evidence="7">
    <location>
        <begin position="100"/>
        <end position="122"/>
    </location>
</feature>
<keyword evidence="3" id="KW-1003">Cell membrane</keyword>
<dbReference type="Pfam" id="PF00528">
    <property type="entry name" value="BPD_transp_1"/>
    <property type="match status" value="1"/>
</dbReference>
<comment type="similarity">
    <text evidence="7">Belongs to the binding-protein-dependent transport system permease family.</text>
</comment>
<feature type="transmembrane region" description="Helical" evidence="7">
    <location>
        <begin position="9"/>
        <end position="30"/>
    </location>
</feature>
<evidence type="ECO:0000256" key="2">
    <source>
        <dbReference type="ARBA" id="ARBA00022448"/>
    </source>
</evidence>
<dbReference type="CDD" id="cd06261">
    <property type="entry name" value="TM_PBP2"/>
    <property type="match status" value="1"/>
</dbReference>
<comment type="caution">
    <text evidence="9">The sequence shown here is derived from an EMBL/GenBank/DDBJ whole genome shotgun (WGS) entry which is preliminary data.</text>
</comment>
<feature type="domain" description="ABC transmembrane type-1" evidence="8">
    <location>
        <begin position="94"/>
        <end position="295"/>
    </location>
</feature>
<feature type="transmembrane region" description="Helical" evidence="7">
    <location>
        <begin position="134"/>
        <end position="153"/>
    </location>
</feature>